<evidence type="ECO:0000313" key="3">
    <source>
        <dbReference type="EMBL" id="RAJ24407.1"/>
    </source>
</evidence>
<sequence length="513" mass="56536">MNEKKHIDRLFQEKFKSFEATPDDAVWENIHQELHKDERKRRVVPFWWKTAGVAALLALLLTVGNAVFNKDNNLTTPNHTVVGTKTNKSSSEGTKTTTTDKNKNNSSEFGKDNSNTIGNTNPAQADSINSKNNKTQHLATINNKTGDQIAHEASSRENSNTTSNSQAGQNASQKDQTATLNSKEDVIVKNTSNLSQPNSNDEVISPSNESAKTILDGKKANTEVTRVSDQNISKETEKITPDKDLAASTKEESIEDAIAKANPTNEEEKEEQPNRWNITPNVAPVYFNSLGKGSSIDGQFVNNTKSGEVNMSYGISGSYALNDKIKIRAGINKVDLGYSTDGVIAFNDINSFSGKTGKAELRNINFKNQSASNSYLSTSNINVNSAPQFLVLNADGALEQRFGYIEVPLELEYSIINTKFGLNVIGGFSTLFLNTNEIYSLIESERLLVGEANNINSTSYSANFGLGFNYNVSRTLKLNLEPMFKYQINTFTNTSGDFRPYFIGVYTGFSFKF</sequence>
<evidence type="ECO:0000256" key="1">
    <source>
        <dbReference type="SAM" id="MobiDB-lite"/>
    </source>
</evidence>
<gene>
    <name evidence="3" type="ORF">LX77_01959</name>
</gene>
<feature type="region of interest" description="Disordered" evidence="1">
    <location>
        <begin position="70"/>
        <end position="130"/>
    </location>
</feature>
<evidence type="ECO:0000313" key="4">
    <source>
        <dbReference type="Proteomes" id="UP000248987"/>
    </source>
</evidence>
<keyword evidence="2" id="KW-0812">Transmembrane</keyword>
<evidence type="ECO:0008006" key="5">
    <source>
        <dbReference type="Google" id="ProtNLM"/>
    </source>
</evidence>
<dbReference type="OrthoDB" id="1113942at2"/>
<feature type="compositionally biased region" description="Polar residues" evidence="1">
    <location>
        <begin position="189"/>
        <end position="211"/>
    </location>
</feature>
<keyword evidence="2" id="KW-0472">Membrane</keyword>
<dbReference type="EMBL" id="QLLQ01000006">
    <property type="protein sequence ID" value="RAJ24407.1"/>
    <property type="molecule type" value="Genomic_DNA"/>
</dbReference>
<keyword evidence="2" id="KW-1133">Transmembrane helix</keyword>
<reference evidence="3 4" key="1">
    <citation type="submission" date="2018-06" db="EMBL/GenBank/DDBJ databases">
        <title>Genomic Encyclopedia of Archaeal and Bacterial Type Strains, Phase II (KMG-II): from individual species to whole genera.</title>
        <authorList>
            <person name="Goeker M."/>
        </authorList>
    </citation>
    <scope>NUCLEOTIDE SEQUENCE [LARGE SCALE GENOMIC DNA]</scope>
    <source>
        <strain evidence="3 4">DSM 12408</strain>
    </source>
</reference>
<feature type="compositionally biased region" description="Low complexity" evidence="1">
    <location>
        <begin position="84"/>
        <end position="97"/>
    </location>
</feature>
<accession>A0A1A7QXT4</accession>
<evidence type="ECO:0000256" key="2">
    <source>
        <dbReference type="SAM" id="Phobius"/>
    </source>
</evidence>
<feature type="compositionally biased region" description="Polar residues" evidence="1">
    <location>
        <begin position="166"/>
        <end position="181"/>
    </location>
</feature>
<dbReference type="STRING" id="49280.A9996_13095"/>
<dbReference type="AlphaFoldDB" id="A0A1A7QXT4"/>
<feature type="region of interest" description="Disordered" evidence="1">
    <location>
        <begin position="149"/>
        <end position="221"/>
    </location>
</feature>
<keyword evidence="4" id="KW-1185">Reference proteome</keyword>
<protein>
    <recommendedName>
        <fullName evidence="5">Outer membrane protein with beta-barrel domain</fullName>
    </recommendedName>
</protein>
<feature type="compositionally biased region" description="Polar residues" evidence="1">
    <location>
        <begin position="112"/>
        <end position="130"/>
    </location>
</feature>
<organism evidence="3 4">
    <name type="scientific">Gelidibacter algens</name>
    <dbReference type="NCBI Taxonomy" id="49280"/>
    <lineage>
        <taxon>Bacteria</taxon>
        <taxon>Pseudomonadati</taxon>
        <taxon>Bacteroidota</taxon>
        <taxon>Flavobacteriia</taxon>
        <taxon>Flavobacteriales</taxon>
        <taxon>Flavobacteriaceae</taxon>
        <taxon>Gelidibacter</taxon>
    </lineage>
</organism>
<feature type="compositionally biased region" description="Polar residues" evidence="1">
    <location>
        <begin position="70"/>
        <end position="83"/>
    </location>
</feature>
<comment type="caution">
    <text evidence="3">The sequence shown here is derived from an EMBL/GenBank/DDBJ whole genome shotgun (WGS) entry which is preliminary data.</text>
</comment>
<feature type="transmembrane region" description="Helical" evidence="2">
    <location>
        <begin position="46"/>
        <end position="68"/>
    </location>
</feature>
<name>A0A1A7QXT4_9FLAO</name>
<dbReference type="RefSeq" id="WP_066435766.1">
    <property type="nucleotide sequence ID" value="NZ_LZRN01000029.1"/>
</dbReference>
<proteinExistence type="predicted"/>
<dbReference type="Proteomes" id="UP000248987">
    <property type="component" value="Unassembled WGS sequence"/>
</dbReference>